<dbReference type="PROSITE" id="PS50885">
    <property type="entry name" value="HAMP"/>
    <property type="match status" value="1"/>
</dbReference>
<dbReference type="SUPFAM" id="SSF58104">
    <property type="entry name" value="Methyl-accepting chemotaxis protein (MCP) signaling domain"/>
    <property type="match status" value="1"/>
</dbReference>
<dbReference type="InterPro" id="IPR004090">
    <property type="entry name" value="Chemotax_Me-accpt_rcpt"/>
</dbReference>
<dbReference type="GO" id="GO:0016020">
    <property type="term" value="C:membrane"/>
    <property type="evidence" value="ECO:0007669"/>
    <property type="project" value="InterPro"/>
</dbReference>
<dbReference type="Pfam" id="PF00015">
    <property type="entry name" value="MCPsignal"/>
    <property type="match status" value="1"/>
</dbReference>
<feature type="transmembrane region" description="Helical" evidence="4">
    <location>
        <begin position="6"/>
        <end position="33"/>
    </location>
</feature>
<sequence length="650" mass="68671">MNKVSINARVITMAATGISLILGLAALIFWSLGTLDKMDARRKAFADIAAGSKALQIKSLEARRSEKDLLIRHEIKYAAMAAKAGEETIAMATAMGRLPELAPAAAHIRSVETGMATYVRNLNAVAAAMTTAGLDEESGLQGELRTAVHKVEKAVAGQGRQDLVNHMLMLRRHEKDYLLRGNLEYRAKIEAEAAAFLDNLQRSDLPSSQKSELRPLIEAYALAIGKMIDADQSKRKAVAEMSSAYASFAPAFDKIADFAIAMGNQVDAEDDAIHNLVVGLSTFIAIGATVAFLILSWVISRSIVLPVRGITGVMTALAGGDRAIMVPYADGHDEIAEMARSVQIFKDGLIRSEKLEDEARAAREEQLARSHKRELLTADFDVMIRRVIGKVEGAVESVHTTSTNLHAAAEQTSRQSSAVAAAAEEASSNIQTVASAAEELGASTQEISRRVQDTTRITQDAVDGVHTADATVEGLSTAAQKIGEIVGLITDIAAQTNLLALNATIEAARAGEAGKGFAVVAGEVKHLATQTAKATSEIAEQIGGIQSSTQNAVAAIKAVGVAIGRVDEVVSSIAAAVEEQNAATQEIVRNVQEAANGNQEVTSNISEVSSAAHMTGEMASTMFKVADELKVAGTSLGRHVETFLGSVKTV</sequence>
<feature type="domain" description="Methyl-accepting transducer" evidence="5">
    <location>
        <begin position="394"/>
        <end position="616"/>
    </location>
</feature>
<keyword evidence="4" id="KW-1133">Transmembrane helix</keyword>
<keyword evidence="1 3" id="KW-0807">Transducer</keyword>
<dbReference type="SMART" id="SM00304">
    <property type="entry name" value="HAMP"/>
    <property type="match status" value="1"/>
</dbReference>
<dbReference type="InterPro" id="IPR004089">
    <property type="entry name" value="MCPsignal_dom"/>
</dbReference>
<evidence type="ECO:0000259" key="6">
    <source>
        <dbReference type="PROSITE" id="PS50885"/>
    </source>
</evidence>
<evidence type="ECO:0000313" key="7">
    <source>
        <dbReference type="EMBL" id="BAE50938.1"/>
    </source>
</evidence>
<feature type="domain" description="HAMP" evidence="6">
    <location>
        <begin position="301"/>
        <end position="354"/>
    </location>
</feature>
<dbReference type="AlphaFoldDB" id="Q2W5D7"/>
<evidence type="ECO:0000256" key="2">
    <source>
        <dbReference type="ARBA" id="ARBA00029447"/>
    </source>
</evidence>
<proteinExistence type="inferred from homology"/>
<dbReference type="STRING" id="342108.amb2134"/>
<keyword evidence="4" id="KW-0472">Membrane</keyword>
<dbReference type="HOGENOM" id="CLU_000445_107_27_5"/>
<keyword evidence="8" id="KW-1185">Reference proteome</keyword>
<dbReference type="GO" id="GO:0006935">
    <property type="term" value="P:chemotaxis"/>
    <property type="evidence" value="ECO:0007669"/>
    <property type="project" value="InterPro"/>
</dbReference>
<dbReference type="PANTHER" id="PTHR32089:SF112">
    <property type="entry name" value="LYSOZYME-LIKE PROTEIN-RELATED"/>
    <property type="match status" value="1"/>
</dbReference>
<protein>
    <submittedName>
        <fullName evidence="7">Methyl-accepting chemotaxis protein</fullName>
    </submittedName>
</protein>
<dbReference type="SMART" id="SM00283">
    <property type="entry name" value="MA"/>
    <property type="match status" value="1"/>
</dbReference>
<dbReference type="SMART" id="SM01358">
    <property type="entry name" value="HBM"/>
    <property type="match status" value="1"/>
</dbReference>
<dbReference type="Gene3D" id="1.10.287.950">
    <property type="entry name" value="Methyl-accepting chemotaxis protein"/>
    <property type="match status" value="1"/>
</dbReference>
<dbReference type="KEGG" id="mag:amb2134"/>
<dbReference type="Pfam" id="PF00672">
    <property type="entry name" value="HAMP"/>
    <property type="match status" value="1"/>
</dbReference>
<dbReference type="RefSeq" id="WP_011384533.1">
    <property type="nucleotide sequence ID" value="NC_007626.1"/>
</dbReference>
<name>Q2W5D7_PARM1</name>
<dbReference type="GO" id="GO:0004888">
    <property type="term" value="F:transmembrane signaling receptor activity"/>
    <property type="evidence" value="ECO:0007669"/>
    <property type="project" value="InterPro"/>
</dbReference>
<dbReference type="InterPro" id="IPR032255">
    <property type="entry name" value="HBM"/>
</dbReference>
<dbReference type="EMBL" id="AP007255">
    <property type="protein sequence ID" value="BAE50938.1"/>
    <property type="molecule type" value="Genomic_DNA"/>
</dbReference>
<evidence type="ECO:0000256" key="3">
    <source>
        <dbReference type="PROSITE-ProRule" id="PRU00284"/>
    </source>
</evidence>
<evidence type="ECO:0000256" key="4">
    <source>
        <dbReference type="SAM" id="Phobius"/>
    </source>
</evidence>
<dbReference type="PROSITE" id="PS50111">
    <property type="entry name" value="CHEMOTAXIS_TRANSDUC_2"/>
    <property type="match status" value="1"/>
</dbReference>
<accession>Q2W5D7</accession>
<organism evidence="7 8">
    <name type="scientific">Paramagnetospirillum magneticum (strain ATCC 700264 / AMB-1)</name>
    <name type="common">Magnetospirillum magneticum</name>
    <dbReference type="NCBI Taxonomy" id="342108"/>
    <lineage>
        <taxon>Bacteria</taxon>
        <taxon>Pseudomonadati</taxon>
        <taxon>Pseudomonadota</taxon>
        <taxon>Alphaproteobacteria</taxon>
        <taxon>Rhodospirillales</taxon>
        <taxon>Magnetospirillaceae</taxon>
        <taxon>Paramagnetospirillum</taxon>
    </lineage>
</organism>
<evidence type="ECO:0000259" key="5">
    <source>
        <dbReference type="PROSITE" id="PS50111"/>
    </source>
</evidence>
<dbReference type="Proteomes" id="UP000007058">
    <property type="component" value="Chromosome"/>
</dbReference>
<reference evidence="7 8" key="1">
    <citation type="journal article" date="2005" name="DNA Res.">
        <title>Complete genome sequence of the facultative anaerobic magnetotactic bacterium Magnetospirillum sp. strain AMB-1.</title>
        <authorList>
            <person name="Matsunaga T."/>
            <person name="Okamura Y."/>
            <person name="Fukuda Y."/>
            <person name="Wahyudi A.T."/>
            <person name="Murase Y."/>
            <person name="Takeyama H."/>
        </authorList>
    </citation>
    <scope>NUCLEOTIDE SEQUENCE [LARGE SCALE GENOMIC DNA]</scope>
    <source>
        <strain evidence="8">ATCC 700264 / AMB-1</strain>
    </source>
</reference>
<evidence type="ECO:0000256" key="1">
    <source>
        <dbReference type="ARBA" id="ARBA00023224"/>
    </source>
</evidence>
<dbReference type="PANTHER" id="PTHR32089">
    <property type="entry name" value="METHYL-ACCEPTING CHEMOTAXIS PROTEIN MCPB"/>
    <property type="match status" value="1"/>
</dbReference>
<comment type="similarity">
    <text evidence="2">Belongs to the methyl-accepting chemotaxis (MCP) protein family.</text>
</comment>
<dbReference type="PRINTS" id="PR00260">
    <property type="entry name" value="CHEMTRNSDUCR"/>
</dbReference>
<dbReference type="GO" id="GO:0007165">
    <property type="term" value="P:signal transduction"/>
    <property type="evidence" value="ECO:0007669"/>
    <property type="project" value="UniProtKB-KW"/>
</dbReference>
<feature type="transmembrane region" description="Helical" evidence="4">
    <location>
        <begin position="276"/>
        <end position="299"/>
    </location>
</feature>
<dbReference type="InterPro" id="IPR003660">
    <property type="entry name" value="HAMP_dom"/>
</dbReference>
<dbReference type="Gene3D" id="6.10.340.10">
    <property type="match status" value="1"/>
</dbReference>
<evidence type="ECO:0000313" key="8">
    <source>
        <dbReference type="Proteomes" id="UP000007058"/>
    </source>
</evidence>
<keyword evidence="4" id="KW-0812">Transmembrane</keyword>
<gene>
    <name evidence="7" type="ordered locus">amb2134</name>
</gene>